<sequence length="259" mass="28843">KSSSSTNSSPTSHPLSLSTVTSKTQSGYKNATNSPLAVQDAKSNAKNFERYESFTTSSVDGNLETTVTLIREEFENLRGNNNSAFGHLQFEDGNRTLNGSLNKATNGIQGPYGNASDLTEHSKIHMLWLIPQYITLTLAEVMFAVSGMEFSYSQAPTSMKSVMQSAWLVTIALGNLIVALVAKMKFFSDQSSEFFFFAILMLADMVIFVWLAKRFIPRNGFRKQSVKPYREIVSMSLRNHEVKKPAGIRRHTSPPEFNC</sequence>
<evidence type="ECO:0000256" key="7">
    <source>
        <dbReference type="SAM" id="Phobius"/>
    </source>
</evidence>
<protein>
    <submittedName>
        <fullName evidence="8">Uncharacterized protein</fullName>
    </submittedName>
</protein>
<feature type="compositionally biased region" description="Low complexity" evidence="6">
    <location>
        <begin position="1"/>
        <end position="22"/>
    </location>
</feature>
<evidence type="ECO:0000256" key="6">
    <source>
        <dbReference type="SAM" id="MobiDB-lite"/>
    </source>
</evidence>
<evidence type="ECO:0000256" key="4">
    <source>
        <dbReference type="ARBA" id="ARBA00022989"/>
    </source>
</evidence>
<keyword evidence="9" id="KW-1185">Reference proteome</keyword>
<dbReference type="Proteomes" id="UP000708208">
    <property type="component" value="Unassembled WGS sequence"/>
</dbReference>
<feature type="region of interest" description="Disordered" evidence="6">
    <location>
        <begin position="1"/>
        <end position="35"/>
    </location>
</feature>
<feature type="transmembrane region" description="Helical" evidence="7">
    <location>
        <begin position="194"/>
        <end position="212"/>
    </location>
</feature>
<reference evidence="8" key="1">
    <citation type="submission" date="2021-06" db="EMBL/GenBank/DDBJ databases">
        <authorList>
            <person name="Hodson N. C."/>
            <person name="Mongue J. A."/>
            <person name="Jaron S. K."/>
        </authorList>
    </citation>
    <scope>NUCLEOTIDE SEQUENCE</scope>
</reference>
<name>A0A8J2KCI6_9HEXA</name>
<evidence type="ECO:0000256" key="3">
    <source>
        <dbReference type="ARBA" id="ARBA00022856"/>
    </source>
</evidence>
<proteinExistence type="predicted"/>
<dbReference type="AlphaFoldDB" id="A0A8J2KCI6"/>
<dbReference type="GO" id="GO:0022857">
    <property type="term" value="F:transmembrane transporter activity"/>
    <property type="evidence" value="ECO:0007669"/>
    <property type="project" value="InterPro"/>
</dbReference>
<keyword evidence="5 7" id="KW-0472">Membrane</keyword>
<evidence type="ECO:0000313" key="8">
    <source>
        <dbReference type="EMBL" id="CAG7733134.1"/>
    </source>
</evidence>
<dbReference type="GO" id="GO:0016020">
    <property type="term" value="C:membrane"/>
    <property type="evidence" value="ECO:0007669"/>
    <property type="project" value="UniProtKB-SubCell"/>
</dbReference>
<gene>
    <name evidence="8" type="ORF">AFUS01_LOCUS21599</name>
</gene>
<feature type="non-terminal residue" evidence="8">
    <location>
        <position position="1"/>
    </location>
</feature>
<accession>A0A8J2KCI6</accession>
<organism evidence="8 9">
    <name type="scientific">Allacma fusca</name>
    <dbReference type="NCBI Taxonomy" id="39272"/>
    <lineage>
        <taxon>Eukaryota</taxon>
        <taxon>Metazoa</taxon>
        <taxon>Ecdysozoa</taxon>
        <taxon>Arthropoda</taxon>
        <taxon>Hexapoda</taxon>
        <taxon>Collembola</taxon>
        <taxon>Symphypleona</taxon>
        <taxon>Sminthuridae</taxon>
        <taxon>Allacma</taxon>
    </lineage>
</organism>
<dbReference type="EMBL" id="CAJVCH010243594">
    <property type="protein sequence ID" value="CAG7733134.1"/>
    <property type="molecule type" value="Genomic_DNA"/>
</dbReference>
<dbReference type="GO" id="GO:0015833">
    <property type="term" value="P:peptide transport"/>
    <property type="evidence" value="ECO:0007669"/>
    <property type="project" value="UniProtKB-KW"/>
</dbReference>
<dbReference type="Pfam" id="PF00854">
    <property type="entry name" value="PTR2"/>
    <property type="match status" value="1"/>
</dbReference>
<feature type="transmembrane region" description="Helical" evidence="7">
    <location>
        <begin position="165"/>
        <end position="182"/>
    </location>
</feature>
<keyword evidence="3" id="KW-0571">Peptide transport</keyword>
<comment type="caution">
    <text evidence="8">The sequence shown here is derived from an EMBL/GenBank/DDBJ whole genome shotgun (WGS) entry which is preliminary data.</text>
</comment>
<evidence type="ECO:0000256" key="1">
    <source>
        <dbReference type="ARBA" id="ARBA00004141"/>
    </source>
</evidence>
<keyword evidence="2 7" id="KW-0812">Transmembrane</keyword>
<keyword evidence="3" id="KW-0813">Transport</keyword>
<feature type="compositionally biased region" description="Polar residues" evidence="6">
    <location>
        <begin position="23"/>
        <end position="35"/>
    </location>
</feature>
<evidence type="ECO:0000256" key="5">
    <source>
        <dbReference type="ARBA" id="ARBA00023136"/>
    </source>
</evidence>
<evidence type="ECO:0000313" key="9">
    <source>
        <dbReference type="Proteomes" id="UP000708208"/>
    </source>
</evidence>
<comment type="subcellular location">
    <subcellularLocation>
        <location evidence="1">Membrane</location>
        <topology evidence="1">Multi-pass membrane protein</topology>
    </subcellularLocation>
</comment>
<dbReference type="PANTHER" id="PTHR11654">
    <property type="entry name" value="OLIGOPEPTIDE TRANSPORTER-RELATED"/>
    <property type="match status" value="1"/>
</dbReference>
<feature type="transmembrane region" description="Helical" evidence="7">
    <location>
        <begin position="126"/>
        <end position="145"/>
    </location>
</feature>
<dbReference type="OrthoDB" id="205993at2759"/>
<dbReference type="InterPro" id="IPR000109">
    <property type="entry name" value="POT_fam"/>
</dbReference>
<keyword evidence="4 7" id="KW-1133">Transmembrane helix</keyword>
<evidence type="ECO:0000256" key="2">
    <source>
        <dbReference type="ARBA" id="ARBA00022692"/>
    </source>
</evidence>
<keyword evidence="3" id="KW-0653">Protein transport</keyword>